<protein>
    <submittedName>
        <fullName evidence="2">Uncharacterized protein</fullName>
    </submittedName>
</protein>
<keyword evidence="1" id="KW-1133">Transmembrane helix</keyword>
<sequence length="109" mass="12718">MHLTRYDRFQVLEYISRSAIAPRVRAHTQSAWDAVLCVYLISLGGAMGGFFRSRWRLVSSRCRVMILRCVSKVIRSAYLEHVDMSWSAGRHWLMRRSVVRRSAGRTRSD</sequence>
<dbReference type="InParanoid" id="A0A067MGU2"/>
<evidence type="ECO:0000313" key="2">
    <source>
        <dbReference type="EMBL" id="KDQ14744.1"/>
    </source>
</evidence>
<evidence type="ECO:0000313" key="3">
    <source>
        <dbReference type="Proteomes" id="UP000027195"/>
    </source>
</evidence>
<keyword evidence="1" id="KW-0812">Transmembrane</keyword>
<gene>
    <name evidence="2" type="ORF">BOTBODRAFT_339574</name>
</gene>
<accession>A0A067MGU2</accession>
<dbReference type="EMBL" id="KL198036">
    <property type="protein sequence ID" value="KDQ14744.1"/>
    <property type="molecule type" value="Genomic_DNA"/>
</dbReference>
<name>A0A067MGU2_BOTB1</name>
<keyword evidence="3" id="KW-1185">Reference proteome</keyword>
<reference evidence="3" key="1">
    <citation type="journal article" date="2014" name="Proc. Natl. Acad. Sci. U.S.A.">
        <title>Extensive sampling of basidiomycete genomes demonstrates inadequacy of the white-rot/brown-rot paradigm for wood decay fungi.</title>
        <authorList>
            <person name="Riley R."/>
            <person name="Salamov A.A."/>
            <person name="Brown D.W."/>
            <person name="Nagy L.G."/>
            <person name="Floudas D."/>
            <person name="Held B.W."/>
            <person name="Levasseur A."/>
            <person name="Lombard V."/>
            <person name="Morin E."/>
            <person name="Otillar R."/>
            <person name="Lindquist E.A."/>
            <person name="Sun H."/>
            <person name="LaButti K.M."/>
            <person name="Schmutz J."/>
            <person name="Jabbour D."/>
            <person name="Luo H."/>
            <person name="Baker S.E."/>
            <person name="Pisabarro A.G."/>
            <person name="Walton J.D."/>
            <person name="Blanchette R.A."/>
            <person name="Henrissat B."/>
            <person name="Martin F."/>
            <person name="Cullen D."/>
            <person name="Hibbett D.S."/>
            <person name="Grigoriev I.V."/>
        </authorList>
    </citation>
    <scope>NUCLEOTIDE SEQUENCE [LARGE SCALE GENOMIC DNA]</scope>
    <source>
        <strain evidence="3">FD-172 SS1</strain>
    </source>
</reference>
<feature type="transmembrane region" description="Helical" evidence="1">
    <location>
        <begin position="31"/>
        <end position="51"/>
    </location>
</feature>
<proteinExistence type="predicted"/>
<dbReference type="HOGENOM" id="CLU_2183510_0_0_1"/>
<dbReference type="Proteomes" id="UP000027195">
    <property type="component" value="Unassembled WGS sequence"/>
</dbReference>
<dbReference type="AlphaFoldDB" id="A0A067MGU2"/>
<organism evidence="2 3">
    <name type="scientific">Botryobasidium botryosum (strain FD-172 SS1)</name>
    <dbReference type="NCBI Taxonomy" id="930990"/>
    <lineage>
        <taxon>Eukaryota</taxon>
        <taxon>Fungi</taxon>
        <taxon>Dikarya</taxon>
        <taxon>Basidiomycota</taxon>
        <taxon>Agaricomycotina</taxon>
        <taxon>Agaricomycetes</taxon>
        <taxon>Cantharellales</taxon>
        <taxon>Botryobasidiaceae</taxon>
        <taxon>Botryobasidium</taxon>
    </lineage>
</organism>
<evidence type="ECO:0000256" key="1">
    <source>
        <dbReference type="SAM" id="Phobius"/>
    </source>
</evidence>
<keyword evidence="1" id="KW-0472">Membrane</keyword>